<keyword evidence="3" id="KW-1185">Reference proteome</keyword>
<name>A0ABC9FLC7_9POAL</name>
<proteinExistence type="predicted"/>
<dbReference type="SUPFAM" id="SSF81383">
    <property type="entry name" value="F-box domain"/>
    <property type="match status" value="1"/>
</dbReference>
<dbReference type="Gene3D" id="1.20.1280.50">
    <property type="match status" value="1"/>
</dbReference>
<dbReference type="Pfam" id="PF00646">
    <property type="entry name" value="F-box"/>
    <property type="match status" value="1"/>
</dbReference>
<dbReference type="AlphaFoldDB" id="A0ABC9FLC7"/>
<dbReference type="PANTHER" id="PTHR32133:SF386">
    <property type="entry name" value="F-BOX DOMAIN-CONTAINING PROTEIN"/>
    <property type="match status" value="1"/>
</dbReference>
<organism evidence="2 3">
    <name type="scientific">Urochloa decumbens</name>
    <dbReference type="NCBI Taxonomy" id="240449"/>
    <lineage>
        <taxon>Eukaryota</taxon>
        <taxon>Viridiplantae</taxon>
        <taxon>Streptophyta</taxon>
        <taxon>Embryophyta</taxon>
        <taxon>Tracheophyta</taxon>
        <taxon>Spermatophyta</taxon>
        <taxon>Magnoliopsida</taxon>
        <taxon>Liliopsida</taxon>
        <taxon>Poales</taxon>
        <taxon>Poaceae</taxon>
        <taxon>PACMAD clade</taxon>
        <taxon>Panicoideae</taxon>
        <taxon>Panicodae</taxon>
        <taxon>Paniceae</taxon>
        <taxon>Melinidinae</taxon>
        <taxon>Urochloa</taxon>
    </lineage>
</organism>
<dbReference type="SMART" id="SM00256">
    <property type="entry name" value="FBOX"/>
    <property type="match status" value="1"/>
</dbReference>
<dbReference type="SUPFAM" id="SSF50965">
    <property type="entry name" value="Galactose oxidase, central domain"/>
    <property type="match status" value="1"/>
</dbReference>
<dbReference type="InterPro" id="IPR036047">
    <property type="entry name" value="F-box-like_dom_sf"/>
</dbReference>
<dbReference type="InterPro" id="IPR001810">
    <property type="entry name" value="F-box_dom"/>
</dbReference>
<evidence type="ECO:0000259" key="1">
    <source>
        <dbReference type="SMART" id="SM00256"/>
    </source>
</evidence>
<evidence type="ECO:0000313" key="2">
    <source>
        <dbReference type="EMBL" id="CAL5077855.1"/>
    </source>
</evidence>
<sequence length="401" mass="44549">MSPPRAALMLDELLEEILFRLPPNDPSNLVRAALVCKRWCRLVSDPGFRRRFREFHRMPPMLGFFWQGLTFVQTAPSCPPFATRRRDLYVDDARHGRVLLHNTRPWDLGGDYMEDAFVVWDPITGEQRELPPLPVSMRARKATVVCAAGAASLDGVGCDHLNCHGGPFLVVSVGCRSPLEISTFVYSSEAGAWSEAISGRHHLHNSVLWISSVLVRNTLYFALRYDNKIMEFNLGTRQMSTTICLPPLPSLVSTVLMNTEAGGLGLATTVGTRLYLWSREAAGPAGGHEGWAQTRVVELGTILPAITSHPEYLGVVAAAVTVIFLRTYDGVFAFDLNSCQATLVCKRIDQISDIICPYMSFYTPRYNESHDSTTSLLTVSLKIFRLSTISVSKHDIMNDAN</sequence>
<reference evidence="2 3" key="2">
    <citation type="submission" date="2024-10" db="EMBL/GenBank/DDBJ databases">
        <authorList>
            <person name="Ryan C."/>
        </authorList>
    </citation>
    <scope>NUCLEOTIDE SEQUENCE [LARGE SCALE GENOMIC DNA]</scope>
</reference>
<feature type="domain" description="F-box" evidence="1">
    <location>
        <begin position="9"/>
        <end position="52"/>
    </location>
</feature>
<reference evidence="3" key="1">
    <citation type="submission" date="2024-06" db="EMBL/GenBank/DDBJ databases">
        <authorList>
            <person name="Ryan C."/>
        </authorList>
    </citation>
    <scope>NUCLEOTIDE SEQUENCE [LARGE SCALE GENOMIC DNA]</scope>
</reference>
<dbReference type="PANTHER" id="PTHR32133">
    <property type="entry name" value="OS07G0120400 PROTEIN"/>
    <property type="match status" value="1"/>
</dbReference>
<dbReference type="Proteomes" id="UP001497457">
    <property type="component" value="Chromosome 7b"/>
</dbReference>
<dbReference type="InterPro" id="IPR011043">
    <property type="entry name" value="Gal_Oxase/kelch_b-propeller"/>
</dbReference>
<accession>A0ABC9FLC7</accession>
<evidence type="ECO:0000313" key="3">
    <source>
        <dbReference type="Proteomes" id="UP001497457"/>
    </source>
</evidence>
<dbReference type="EMBL" id="OZ075117">
    <property type="protein sequence ID" value="CAL5077855.1"/>
    <property type="molecule type" value="Genomic_DNA"/>
</dbReference>
<protein>
    <recommendedName>
        <fullName evidence="1">F-box domain-containing protein</fullName>
    </recommendedName>
</protein>
<gene>
    <name evidence="2" type="ORF">URODEC1_LOCUS106842</name>
</gene>